<evidence type="ECO:0000313" key="4">
    <source>
        <dbReference type="EMBL" id="CDW18684.1"/>
    </source>
</evidence>
<feature type="repeat" description="HEAT" evidence="1">
    <location>
        <begin position="813"/>
        <end position="840"/>
    </location>
</feature>
<proteinExistence type="predicted"/>
<protein>
    <submittedName>
        <fullName evidence="4">KIAA1468 ortholog [Ficedula albicollis]</fullName>
    </submittedName>
</protein>
<sequence>MSKADHRSIAETLLEEGFLLSALEFHTEILERGLPPMTNLKSFFENPSNFEENAILSLDRCASQATLDDSSLWGGMSTEDSRQETDNKLAVLEFELRKARESITTLKEELASKESIHTSIQSKSTENNHDERTISSRELTLLNHLINDYLLENNYKLTSITFSDENADMDFEEWEESLYMKPPNLLSLFRGYYLKGHSHLFKDLDDMYVDKALQTETVEIDHTDSFMQTDDDEFMEMESLKETIEAQNKTIDVLKERFSHMSEALPYSSSSKENIGIQGNSSPFEEVENEEEVTSINDTNDCDNQELTPTTKTLTFPLNYGIYEHVCDKIGLCNFYNQSKYEEESEEDIFFLLGSSLPKIVPNVLLAKREDLIPVIMSVIKHHPDIKVRDLLLEILFNLIKKPDSSQRKMIIEGYVSLAEKFGPSRLESELLPHCWEQIDHKYPSRRTLVAETCVTLMPYIPPSIRNSLVLSMLQQLALDDKDVNVRIAAIKGVSSLLLFMNEAEVDKFNTIWKITTSCLKDTNEQIIKTTQESLLLVSAFWCFTLGQDVETLLGSDPIEDLLRNVIDLHDEASSFWKGIYFKVKTVLLLLPIVISTVFRNTSVEPHECLDLKQRNDEDVFIVLGEKQLLHIQELISGGYCQDSSLFQWFSSNIIEGIVRVSAQIPVNPLTEGVVELLILIIKDIANYVGSSLVEDILKPSFGSYFRPDLPLTSPLYSSSLLPLFLLGLSSNIMTDLKQWISFYVKKSVHSSSIDFVVNEVIENRPDLRSSFLEIIWDFLVSDDPSFRSRGGTYINEVILKAKLDYDFFNVKLLPALVTLASDPELSVRRSAIAGLGSAAVHDLTVCNPELSEKILLQFISLVDGQKDEESLQKLILQLGYIIPISSPKLRDQVLLNKLGELTTVVINERFNTCIEVTLESYRNILNNLILPKSILRSHILPYLRNLSEIVSEQSQKDSVSYILKNVETMAQESNILSPSSNSSIEKLPSSPSMEEVKQKMGKLFAKPSWKK</sequence>
<dbReference type="GO" id="GO:0005802">
    <property type="term" value="C:trans-Golgi network"/>
    <property type="evidence" value="ECO:0007669"/>
    <property type="project" value="InterPro"/>
</dbReference>
<name>A0A0K2SY47_LEPSM</name>
<dbReference type="PANTHER" id="PTHR32059">
    <property type="entry name" value="RAB11-BINDING PROTEIN RELCH"/>
    <property type="match status" value="1"/>
</dbReference>
<dbReference type="InterPro" id="IPR040362">
    <property type="entry name" value="RELCH"/>
</dbReference>
<dbReference type="OrthoDB" id="1695393at2759"/>
<dbReference type="InterPro" id="IPR006594">
    <property type="entry name" value="LisH"/>
</dbReference>
<dbReference type="Gene3D" id="1.25.10.10">
    <property type="entry name" value="Leucine-rich Repeat Variant"/>
    <property type="match status" value="2"/>
</dbReference>
<dbReference type="SUPFAM" id="SSF48371">
    <property type="entry name" value="ARM repeat"/>
    <property type="match status" value="1"/>
</dbReference>
<feature type="compositionally biased region" description="Low complexity" evidence="3">
    <location>
        <begin position="974"/>
        <end position="993"/>
    </location>
</feature>
<dbReference type="EMBL" id="HACA01001323">
    <property type="protein sequence ID" value="CDW18684.1"/>
    <property type="molecule type" value="Transcribed_RNA"/>
</dbReference>
<dbReference type="GO" id="GO:0055037">
    <property type="term" value="C:recycling endosome"/>
    <property type="evidence" value="ECO:0007669"/>
    <property type="project" value="TreeGrafter"/>
</dbReference>
<feature type="coiled-coil region" evidence="2">
    <location>
        <begin position="82"/>
        <end position="116"/>
    </location>
</feature>
<evidence type="ECO:0000256" key="2">
    <source>
        <dbReference type="SAM" id="Coils"/>
    </source>
</evidence>
<dbReference type="InterPro" id="IPR016024">
    <property type="entry name" value="ARM-type_fold"/>
</dbReference>
<evidence type="ECO:0000256" key="1">
    <source>
        <dbReference type="PROSITE-ProRule" id="PRU00103"/>
    </source>
</evidence>
<dbReference type="AlphaFoldDB" id="A0A0K2SY47"/>
<dbReference type="InterPro" id="IPR011989">
    <property type="entry name" value="ARM-like"/>
</dbReference>
<dbReference type="PROSITE" id="PS50896">
    <property type="entry name" value="LISH"/>
    <property type="match status" value="1"/>
</dbReference>
<reference evidence="4" key="1">
    <citation type="submission" date="2014-05" db="EMBL/GenBank/DDBJ databases">
        <authorList>
            <person name="Chronopoulou M."/>
        </authorList>
    </citation>
    <scope>NUCLEOTIDE SEQUENCE</scope>
    <source>
        <tissue evidence="4">Whole organism</tissue>
    </source>
</reference>
<dbReference type="InterPro" id="IPR021133">
    <property type="entry name" value="HEAT_type_2"/>
</dbReference>
<evidence type="ECO:0000256" key="3">
    <source>
        <dbReference type="SAM" id="MobiDB-lite"/>
    </source>
</evidence>
<feature type="repeat" description="HEAT" evidence="1">
    <location>
        <begin position="470"/>
        <end position="509"/>
    </location>
</feature>
<accession>A0A0K2SY47</accession>
<dbReference type="GO" id="GO:0032367">
    <property type="term" value="P:intracellular cholesterol transport"/>
    <property type="evidence" value="ECO:0007669"/>
    <property type="project" value="InterPro"/>
</dbReference>
<dbReference type="PANTHER" id="PTHR32059:SF0">
    <property type="entry name" value="RAB11-BINDING PROTEIN RELCH"/>
    <property type="match status" value="1"/>
</dbReference>
<gene>
    <name evidence="4" type="primary">KIAA1468</name>
</gene>
<dbReference type="PROSITE" id="PS50077">
    <property type="entry name" value="HEAT_REPEAT"/>
    <property type="match status" value="2"/>
</dbReference>
<keyword evidence="2" id="KW-0175">Coiled coil</keyword>
<feature type="region of interest" description="Disordered" evidence="3">
    <location>
        <begin position="974"/>
        <end position="996"/>
    </location>
</feature>
<organism evidence="4">
    <name type="scientific">Lepeophtheirus salmonis</name>
    <name type="common">Salmon louse</name>
    <name type="synonym">Caligus salmonis</name>
    <dbReference type="NCBI Taxonomy" id="72036"/>
    <lineage>
        <taxon>Eukaryota</taxon>
        <taxon>Metazoa</taxon>
        <taxon>Ecdysozoa</taxon>
        <taxon>Arthropoda</taxon>
        <taxon>Crustacea</taxon>
        <taxon>Multicrustacea</taxon>
        <taxon>Hexanauplia</taxon>
        <taxon>Copepoda</taxon>
        <taxon>Siphonostomatoida</taxon>
        <taxon>Caligidae</taxon>
        <taxon>Lepeophtheirus</taxon>
    </lineage>
</organism>